<organism evidence="2 3">
    <name type="scientific">Sphingobium chlorophenolicum</name>
    <dbReference type="NCBI Taxonomy" id="46429"/>
    <lineage>
        <taxon>Bacteria</taxon>
        <taxon>Pseudomonadati</taxon>
        <taxon>Pseudomonadota</taxon>
        <taxon>Alphaproteobacteria</taxon>
        <taxon>Sphingomonadales</taxon>
        <taxon>Sphingomonadaceae</taxon>
        <taxon>Sphingobium</taxon>
    </lineage>
</organism>
<name>A0A081RI28_SPHCR</name>
<dbReference type="Proteomes" id="UP000028411">
    <property type="component" value="Unassembled WGS sequence"/>
</dbReference>
<dbReference type="eggNOG" id="COG3178">
    <property type="taxonomic scope" value="Bacteria"/>
</dbReference>
<feature type="domain" description="Aminoglycoside phosphotransferase" evidence="1">
    <location>
        <begin position="25"/>
        <end position="249"/>
    </location>
</feature>
<proteinExistence type="predicted"/>
<dbReference type="SUPFAM" id="SSF56112">
    <property type="entry name" value="Protein kinase-like (PK-like)"/>
    <property type="match status" value="1"/>
</dbReference>
<protein>
    <submittedName>
        <fullName evidence="2">Aminoglycoside phosphotransferase</fullName>
    </submittedName>
</protein>
<evidence type="ECO:0000313" key="2">
    <source>
        <dbReference type="EMBL" id="KEQ54851.1"/>
    </source>
</evidence>
<dbReference type="Pfam" id="PF01636">
    <property type="entry name" value="APH"/>
    <property type="match status" value="1"/>
</dbReference>
<dbReference type="EMBL" id="JFHR01000006">
    <property type="protein sequence ID" value="KEQ54851.1"/>
    <property type="molecule type" value="Genomic_DNA"/>
</dbReference>
<dbReference type="AlphaFoldDB" id="A0A081RI28"/>
<evidence type="ECO:0000259" key="1">
    <source>
        <dbReference type="Pfam" id="PF01636"/>
    </source>
</evidence>
<dbReference type="Gene3D" id="3.90.1200.10">
    <property type="match status" value="1"/>
</dbReference>
<sequence length="332" mass="36585">MVTDMIPPAAAPAFLAQAGWEHAAIVPLAGDASFRRYFRVIDGARRAVLMDAPPPHEDPRPFIAIARHLTEKGFAAPRILAQDLDEGLVLIEDFGDLRVKEHVEDAPDAERDVYGRAVDLLAALHRLPAADVPPYDREVYQREAGLLTEWYCPAIGLPVDEAGYVAAWDAVLPVVEQSASPVVTVLRDYHAENIMLIDRAESHGLGLLDFQDALAGHPAYDLVSLLQDARRDVSPALEAAMLAHYRAVANPPADFDAAYAVLGAQRNAKIIGIFTRLWKRDGKPRYLSFLPRMWDLLERDLAHPALAPVATWFAANIPADKRHHALEEFAPA</sequence>
<dbReference type="InterPro" id="IPR011009">
    <property type="entry name" value="Kinase-like_dom_sf"/>
</dbReference>
<keyword evidence="2" id="KW-0808">Transferase</keyword>
<evidence type="ECO:0000313" key="3">
    <source>
        <dbReference type="Proteomes" id="UP000028411"/>
    </source>
</evidence>
<accession>A0A081RI28</accession>
<reference evidence="2 3" key="1">
    <citation type="submission" date="2014-02" db="EMBL/GenBank/DDBJ databases">
        <title>Whole genome sequence of Sphingobium chlorophenolicum NBRC 16172.</title>
        <authorList>
            <person name="Gan H.M."/>
            <person name="Gan H.Y."/>
            <person name="Chew T.H."/>
            <person name="Savka M.A."/>
        </authorList>
    </citation>
    <scope>NUCLEOTIDE SEQUENCE [LARGE SCALE GENOMIC DNA]</scope>
    <source>
        <strain evidence="2 3">NBRC 16172</strain>
    </source>
</reference>
<dbReference type="InterPro" id="IPR002575">
    <property type="entry name" value="Aminoglycoside_PTrfase"/>
</dbReference>
<dbReference type="PATRIC" id="fig|46429.4.peg.736"/>
<dbReference type="OrthoDB" id="9809275at2"/>
<comment type="caution">
    <text evidence="2">The sequence shown here is derived from an EMBL/GenBank/DDBJ whole genome shotgun (WGS) entry which is preliminary data.</text>
</comment>
<gene>
    <name evidence="2" type="ORF">BV95_00761</name>
</gene>
<dbReference type="Gene3D" id="3.30.200.20">
    <property type="entry name" value="Phosphorylase Kinase, domain 1"/>
    <property type="match status" value="1"/>
</dbReference>
<dbReference type="GO" id="GO:0016740">
    <property type="term" value="F:transferase activity"/>
    <property type="evidence" value="ECO:0007669"/>
    <property type="project" value="UniProtKB-KW"/>
</dbReference>